<accession>A0A8X6SC24</accession>
<protein>
    <submittedName>
        <fullName evidence="1">Uncharacterized protein</fullName>
    </submittedName>
</protein>
<name>A0A8X6SC24_TRICX</name>
<gene>
    <name evidence="1" type="ORF">TNCV_4403881</name>
</gene>
<keyword evidence="2" id="KW-1185">Reference proteome</keyword>
<organism evidence="1 2">
    <name type="scientific">Trichonephila clavipes</name>
    <name type="common">Golden silk orbweaver</name>
    <name type="synonym">Nephila clavipes</name>
    <dbReference type="NCBI Taxonomy" id="2585209"/>
    <lineage>
        <taxon>Eukaryota</taxon>
        <taxon>Metazoa</taxon>
        <taxon>Ecdysozoa</taxon>
        <taxon>Arthropoda</taxon>
        <taxon>Chelicerata</taxon>
        <taxon>Arachnida</taxon>
        <taxon>Araneae</taxon>
        <taxon>Araneomorphae</taxon>
        <taxon>Entelegynae</taxon>
        <taxon>Araneoidea</taxon>
        <taxon>Nephilidae</taxon>
        <taxon>Trichonephila</taxon>
    </lineage>
</organism>
<sequence>MACLPTIIASIEFIYSSRDQTRDLGFKLQPQEAKLPVRLINTTNERRLVQGHETIPLRVKGDIEDVFSELDNEG</sequence>
<evidence type="ECO:0000313" key="1">
    <source>
        <dbReference type="EMBL" id="GFY05721.1"/>
    </source>
</evidence>
<reference evidence="1" key="1">
    <citation type="submission" date="2020-08" db="EMBL/GenBank/DDBJ databases">
        <title>Multicomponent nature underlies the extraordinary mechanical properties of spider dragline silk.</title>
        <authorList>
            <person name="Kono N."/>
            <person name="Nakamura H."/>
            <person name="Mori M."/>
            <person name="Yoshida Y."/>
            <person name="Ohtoshi R."/>
            <person name="Malay A.D."/>
            <person name="Moran D.A.P."/>
            <person name="Tomita M."/>
            <person name="Numata K."/>
            <person name="Arakawa K."/>
        </authorList>
    </citation>
    <scope>NUCLEOTIDE SEQUENCE</scope>
</reference>
<dbReference type="EMBL" id="BMAU01021255">
    <property type="protein sequence ID" value="GFY05721.1"/>
    <property type="molecule type" value="Genomic_DNA"/>
</dbReference>
<comment type="caution">
    <text evidence="1">The sequence shown here is derived from an EMBL/GenBank/DDBJ whole genome shotgun (WGS) entry which is preliminary data.</text>
</comment>
<evidence type="ECO:0000313" key="2">
    <source>
        <dbReference type="Proteomes" id="UP000887159"/>
    </source>
</evidence>
<dbReference type="Proteomes" id="UP000887159">
    <property type="component" value="Unassembled WGS sequence"/>
</dbReference>
<dbReference type="AlphaFoldDB" id="A0A8X6SC24"/>
<proteinExistence type="predicted"/>